<organism evidence="2 3">
    <name type="scientific">Pedobacter nyackensis</name>
    <dbReference type="NCBI Taxonomy" id="475255"/>
    <lineage>
        <taxon>Bacteria</taxon>
        <taxon>Pseudomonadati</taxon>
        <taxon>Bacteroidota</taxon>
        <taxon>Sphingobacteriia</taxon>
        <taxon>Sphingobacteriales</taxon>
        <taxon>Sphingobacteriaceae</taxon>
        <taxon>Pedobacter</taxon>
    </lineage>
</organism>
<protein>
    <recommendedName>
        <fullName evidence="4">Outer membrane protein beta-barrel domain-containing protein</fullName>
    </recommendedName>
</protein>
<dbReference type="RefSeq" id="WP_084290067.1">
    <property type="nucleotide sequence ID" value="NZ_FWYB01000007.1"/>
</dbReference>
<evidence type="ECO:0000313" key="3">
    <source>
        <dbReference type="Proteomes" id="UP000192678"/>
    </source>
</evidence>
<dbReference type="Proteomes" id="UP000192678">
    <property type="component" value="Unassembled WGS sequence"/>
</dbReference>
<evidence type="ECO:0000313" key="2">
    <source>
        <dbReference type="EMBL" id="SMC98739.1"/>
    </source>
</evidence>
<sequence length="410" mass="45272">MTELNDNEFDATFRKKVFDADPQFEEAAWDKMEQKLNRRDRVVFFRKAGALCLLLLIGFGGFMLLDKDAVKTQVAIVNKNKSVPVIQVPETSRPVMTRIDTEIVKVDVDRAVVEMKKTNVFVVARYRGGQGVSKQDVLKQDVLRKDGEIQSPQHPSALVTDKNIDSTSDNVLVQSTPQLKADSTVTALSGSDVAATAIASVVKKQKAKRRSPLPISLSLSVGPEFNSTGAMVGGKTGFSGGIGVSIGLFKRISLQTGLKYSVKDYGADSYEYSFRNPKIKAIVSEIDASCAVLEIPLIASYRIMEDHRKSIDINAGMSSYIMLSEDYTFSYTAESGFKDRVQHFSGKNQHYFGVVDLSATYYVKLKKEKFKLGLEPFVKIPLTGVGEGRVNLKSSGVSLKLRYDLGKKFN</sequence>
<accession>A0A1W2DMQ3</accession>
<dbReference type="OrthoDB" id="1523584at2"/>
<name>A0A1W2DMQ3_9SPHI</name>
<keyword evidence="1" id="KW-1133">Transmembrane helix</keyword>
<dbReference type="EMBL" id="FWYB01000007">
    <property type="protein sequence ID" value="SMC98739.1"/>
    <property type="molecule type" value="Genomic_DNA"/>
</dbReference>
<keyword evidence="1" id="KW-0472">Membrane</keyword>
<evidence type="ECO:0000256" key="1">
    <source>
        <dbReference type="SAM" id="Phobius"/>
    </source>
</evidence>
<gene>
    <name evidence="2" type="ORF">SAMN04488101_107217</name>
</gene>
<reference evidence="2 3" key="1">
    <citation type="submission" date="2017-04" db="EMBL/GenBank/DDBJ databases">
        <authorList>
            <person name="Afonso C.L."/>
            <person name="Miller P.J."/>
            <person name="Scott M.A."/>
            <person name="Spackman E."/>
            <person name="Goraichik I."/>
            <person name="Dimitrov K.M."/>
            <person name="Suarez D.L."/>
            <person name="Swayne D.E."/>
        </authorList>
    </citation>
    <scope>NUCLEOTIDE SEQUENCE [LARGE SCALE GENOMIC DNA]</scope>
    <source>
        <strain evidence="2 3">DSM 19625</strain>
    </source>
</reference>
<feature type="transmembrane region" description="Helical" evidence="1">
    <location>
        <begin position="44"/>
        <end position="65"/>
    </location>
</feature>
<dbReference type="AlphaFoldDB" id="A0A1W2DMQ3"/>
<keyword evidence="3" id="KW-1185">Reference proteome</keyword>
<evidence type="ECO:0008006" key="4">
    <source>
        <dbReference type="Google" id="ProtNLM"/>
    </source>
</evidence>
<keyword evidence="1" id="KW-0812">Transmembrane</keyword>
<proteinExistence type="predicted"/>
<dbReference type="STRING" id="475255.SAMN04488101_107217"/>